<keyword evidence="1" id="KW-0812">Transmembrane</keyword>
<accession>A0A9X1F6N7</accession>
<reference evidence="2" key="1">
    <citation type="submission" date="2021-04" db="EMBL/GenBank/DDBJ databases">
        <authorList>
            <person name="Pira H."/>
            <person name="Risdian C."/>
            <person name="Wink J."/>
        </authorList>
    </citation>
    <scope>NUCLEOTIDE SEQUENCE</scope>
    <source>
        <strain evidence="2">WHY3</strain>
    </source>
</reference>
<dbReference type="EMBL" id="JAGSPD010000002">
    <property type="protein sequence ID" value="MBV7268116.1"/>
    <property type="molecule type" value="Genomic_DNA"/>
</dbReference>
<keyword evidence="3" id="KW-1185">Reference proteome</keyword>
<organism evidence="2 3">
    <name type="scientific">Winogradskyella luteola</name>
    <dbReference type="NCBI Taxonomy" id="2828330"/>
    <lineage>
        <taxon>Bacteria</taxon>
        <taxon>Pseudomonadati</taxon>
        <taxon>Bacteroidota</taxon>
        <taxon>Flavobacteriia</taxon>
        <taxon>Flavobacteriales</taxon>
        <taxon>Flavobacteriaceae</taxon>
        <taxon>Winogradskyella</taxon>
    </lineage>
</organism>
<proteinExistence type="predicted"/>
<feature type="transmembrane region" description="Helical" evidence="1">
    <location>
        <begin position="36"/>
        <end position="57"/>
    </location>
</feature>
<gene>
    <name evidence="2" type="ORF">KCG49_02795</name>
</gene>
<evidence type="ECO:0000256" key="1">
    <source>
        <dbReference type="SAM" id="Phobius"/>
    </source>
</evidence>
<dbReference type="Proteomes" id="UP001138894">
    <property type="component" value="Unassembled WGS sequence"/>
</dbReference>
<dbReference type="AlphaFoldDB" id="A0A9X1F6N7"/>
<comment type="caution">
    <text evidence="2">The sequence shown here is derived from an EMBL/GenBank/DDBJ whole genome shotgun (WGS) entry which is preliminary data.</text>
</comment>
<evidence type="ECO:0000313" key="2">
    <source>
        <dbReference type="EMBL" id="MBV7268116.1"/>
    </source>
</evidence>
<protein>
    <submittedName>
        <fullName evidence="2">Uncharacterized protein</fullName>
    </submittedName>
</protein>
<keyword evidence="1" id="KW-1133">Transmembrane helix</keyword>
<feature type="transmembrane region" description="Helical" evidence="1">
    <location>
        <begin position="6"/>
        <end position="24"/>
    </location>
</feature>
<evidence type="ECO:0000313" key="3">
    <source>
        <dbReference type="Proteomes" id="UP001138894"/>
    </source>
</evidence>
<name>A0A9X1F6N7_9FLAO</name>
<keyword evidence="1" id="KW-0472">Membrane</keyword>
<dbReference type="RefSeq" id="WP_218544664.1">
    <property type="nucleotide sequence ID" value="NZ_JAGSPD010000002.1"/>
</dbReference>
<sequence>MATKNEKIFGLLIGGFAGGIYAYIEKTKNNKEKVLLFEILPSVFFGSTCGYSLMYLFGSPDNTINYTHFYKGKRVYEGITYADRFQKRMTEHRKNGKIFSRVIKDNPKPRIEALKLEKERIIKYKPINNIQFNK</sequence>